<sequence length="236" mass="27468">MIELEEEKKKYDDISIENQRKAEAMKEKVASRKTVWDYVEQFESMINIFAIGIPWAIIGAVLMGGNVVFNVVGNRWWAGGNILLIYNTLYGFSHYLLSILLVMEIDVWIKYAKFIRLLVLVQAAIHASIYLFFLVRFLFLTFLTVSNTKDDLVTLTEDMFLGYNLLVGLPPLLIDVVIIIKEVSMEFFQFLRDDAGANTDDVSLGFHDWWLLFDAILDLVNPWYWFKKDKDPIPYE</sequence>
<keyword evidence="1" id="KW-1133">Transmembrane helix</keyword>
<feature type="transmembrane region" description="Helical" evidence="1">
    <location>
        <begin position="117"/>
        <end position="140"/>
    </location>
</feature>
<dbReference type="AlphaFoldDB" id="A0A7S3IFV7"/>
<dbReference type="EMBL" id="HBIH01007160">
    <property type="protein sequence ID" value="CAE0322367.1"/>
    <property type="molecule type" value="Transcribed_RNA"/>
</dbReference>
<evidence type="ECO:0000256" key="1">
    <source>
        <dbReference type="SAM" id="Phobius"/>
    </source>
</evidence>
<keyword evidence="1" id="KW-0472">Membrane</keyword>
<proteinExistence type="predicted"/>
<organism evidence="2">
    <name type="scientific">Strombidium inclinatum</name>
    <dbReference type="NCBI Taxonomy" id="197538"/>
    <lineage>
        <taxon>Eukaryota</taxon>
        <taxon>Sar</taxon>
        <taxon>Alveolata</taxon>
        <taxon>Ciliophora</taxon>
        <taxon>Intramacronucleata</taxon>
        <taxon>Spirotrichea</taxon>
        <taxon>Oligotrichia</taxon>
        <taxon>Strombidiidae</taxon>
        <taxon>Strombidium</taxon>
    </lineage>
</organism>
<accession>A0A7S3IFV7</accession>
<evidence type="ECO:0000313" key="2">
    <source>
        <dbReference type="EMBL" id="CAE0322367.1"/>
    </source>
</evidence>
<protein>
    <submittedName>
        <fullName evidence="2">Uncharacterized protein</fullName>
    </submittedName>
</protein>
<feature type="transmembrane region" description="Helical" evidence="1">
    <location>
        <begin position="48"/>
        <end position="72"/>
    </location>
</feature>
<name>A0A7S3IFV7_9SPIT</name>
<reference evidence="2" key="1">
    <citation type="submission" date="2021-01" db="EMBL/GenBank/DDBJ databases">
        <authorList>
            <person name="Corre E."/>
            <person name="Pelletier E."/>
            <person name="Niang G."/>
            <person name="Scheremetjew M."/>
            <person name="Finn R."/>
            <person name="Kale V."/>
            <person name="Holt S."/>
            <person name="Cochrane G."/>
            <person name="Meng A."/>
            <person name="Brown T."/>
            <person name="Cohen L."/>
        </authorList>
    </citation>
    <scope>NUCLEOTIDE SEQUENCE</scope>
    <source>
        <strain evidence="2">S3</strain>
    </source>
</reference>
<feature type="transmembrane region" description="Helical" evidence="1">
    <location>
        <begin position="84"/>
        <end position="105"/>
    </location>
</feature>
<feature type="transmembrane region" description="Helical" evidence="1">
    <location>
        <begin position="160"/>
        <end position="180"/>
    </location>
</feature>
<keyword evidence="1" id="KW-0812">Transmembrane</keyword>
<gene>
    <name evidence="2" type="ORF">SINC0208_LOCUS2951</name>
</gene>